<gene>
    <name evidence="3" type="ORF">B7O87_07680</name>
</gene>
<evidence type="ECO:0000256" key="1">
    <source>
        <dbReference type="SAM" id="Phobius"/>
    </source>
</evidence>
<sequence>MPENRGFYTTAQVLTVGNVVSASVRLYRSHFKDYFLLSFKAWLWIFVPIYGWAKFYALSALISRLSFGDLVNQPESVDSGERFVNSRLWQFLGTLILMLFIYFGIIVSFVILGFLLVFITAAILGGLDIQNLTNNGTWWVLIFLLFLLLAIVAIVGSIWLEIRFFLVTLPLAIEENVDATSTIGRSWELTKGHAWRIFLILFVASLITLPMQILLQIISFIVQGILEFRPDNNPLLNSLLLLLFFAMFIGGSALILPFWQSLKAVIYYDLRSRREGLGLKLREREI</sequence>
<dbReference type="RefSeq" id="WP_085727943.1">
    <property type="nucleotide sequence ID" value="NZ_NBYN01000042.1"/>
</dbReference>
<feature type="transmembrane region" description="Helical" evidence="1">
    <location>
        <begin position="197"/>
        <end position="222"/>
    </location>
</feature>
<feature type="domain" description="Glycerophosphoryl diester phosphodiesterase membrane" evidence="2">
    <location>
        <begin position="86"/>
        <end position="247"/>
    </location>
</feature>
<evidence type="ECO:0000259" key="2">
    <source>
        <dbReference type="Pfam" id="PF10110"/>
    </source>
</evidence>
<dbReference type="Proteomes" id="UP000192997">
    <property type="component" value="Unassembled WGS sequence"/>
</dbReference>
<dbReference type="AlphaFoldDB" id="A0A1X4G6X4"/>
<evidence type="ECO:0000313" key="4">
    <source>
        <dbReference type="Proteomes" id="UP000192997"/>
    </source>
</evidence>
<evidence type="ECO:0000313" key="3">
    <source>
        <dbReference type="EMBL" id="OSO90694.1"/>
    </source>
</evidence>
<dbReference type="InterPro" id="IPR018476">
    <property type="entry name" value="GlyceroP-diester-Pdiesterase_M"/>
</dbReference>
<dbReference type="Pfam" id="PF10110">
    <property type="entry name" value="GPDPase_memb"/>
    <property type="match status" value="1"/>
</dbReference>
<keyword evidence="1" id="KW-1133">Transmembrane helix</keyword>
<reference evidence="4" key="1">
    <citation type="submission" date="2017-04" db="EMBL/GenBank/DDBJ databases">
        <authorList>
            <person name="Abreu V.A."/>
            <person name="Popin R.V."/>
            <person name="Rigonato J."/>
            <person name="Andreote A.P."/>
            <person name="Schaker P.C."/>
            <person name="Hoff-Risseti C."/>
            <person name="Alvarenga D.O."/>
            <person name="Varani A.M."/>
            <person name="Fiore M.F."/>
        </authorList>
    </citation>
    <scope>NUCLEOTIDE SEQUENCE [LARGE SCALE GENOMIC DNA]</scope>
    <source>
        <strain evidence="4">CENA303</strain>
    </source>
</reference>
<keyword evidence="1" id="KW-0812">Transmembrane</keyword>
<proteinExistence type="predicted"/>
<name>A0A1X4G6X4_9CYAN</name>
<keyword evidence="1" id="KW-0472">Membrane</keyword>
<protein>
    <submittedName>
        <fullName evidence="3">DUF975 domain-containing protein</fullName>
    </submittedName>
</protein>
<dbReference type="EMBL" id="NBYN01000042">
    <property type="protein sequence ID" value="OSO90694.1"/>
    <property type="molecule type" value="Genomic_DNA"/>
</dbReference>
<feature type="transmembrane region" description="Helical" evidence="1">
    <location>
        <begin position="234"/>
        <end position="259"/>
    </location>
</feature>
<accession>A0A1X4G6X4</accession>
<feature type="transmembrane region" description="Helical" evidence="1">
    <location>
        <begin position="136"/>
        <end position="160"/>
    </location>
</feature>
<feature type="transmembrane region" description="Helical" evidence="1">
    <location>
        <begin position="91"/>
        <end position="124"/>
    </location>
</feature>
<feature type="transmembrane region" description="Helical" evidence="1">
    <location>
        <begin position="34"/>
        <end position="53"/>
    </location>
</feature>
<organism evidence="3 4">
    <name type="scientific">Cylindrospermopsis raciborskii CENA303</name>
    <dbReference type="NCBI Taxonomy" id="1170769"/>
    <lineage>
        <taxon>Bacteria</taxon>
        <taxon>Bacillati</taxon>
        <taxon>Cyanobacteriota</taxon>
        <taxon>Cyanophyceae</taxon>
        <taxon>Nostocales</taxon>
        <taxon>Aphanizomenonaceae</taxon>
        <taxon>Cylindrospermopsis</taxon>
    </lineage>
</organism>
<comment type="caution">
    <text evidence="3">The sequence shown here is derived from an EMBL/GenBank/DDBJ whole genome shotgun (WGS) entry which is preliminary data.</text>
</comment>